<sequence>MRYELFKIIDSAFVQSLLEGNLYMNPLSFFRALEEGAQKDGNKAQIDPMEGICGIISKNCLRQLGFHFSDSILDAAGDYVTLISENYGYNNLFCLYRLKIDEDNKIIQKPSGQLVDFNDKDKAPKVVVWFRDSEEFLRRLEAAIHTALEEQNLEYAIYGGVIYEDNWASADGPGTRSVFHKDAPYAYQEEWRLCILRREWEEKAVFFPVGNLKDLCEVIPLEKFLDRLDQMYPGYTLVEHVENHSQETYRMFGKINAVCRLMYAYMPQMPKQPTRSDKAEADWHYTRFLELSGRQQEIDSYLDQQLHCYKDLEHLELLAQYRLSQNHWVKATDAFAYMLENASEQIKKEPGRFFFPLHTILMQHQEVTDAARLMEIAVSRYQLPKELEKVMMSDCLMALGFYDQAERLFKGLQQKSADPILEYDLAVVTFYLLRFEEASKHLHSFMQYFSQSHTVAHHADDLNRRLECFKNHTPLEETSKRHPFIELGWTKQTEDILQKARISAKAMYLGIDALYQLEIAQKWNLVAEIPSIIVVPLTIVRLVDLYMDTGAPVFYQIIEHLESMKNLMIRSPDLRYYVEIDQKFPELPPHYKMERALKVQANA</sequence>
<organism evidence="1 2">
    <name type="scientific">Candidatus Faecalibacterium faecipullorum</name>
    <dbReference type="NCBI Taxonomy" id="2838578"/>
    <lineage>
        <taxon>Bacteria</taxon>
        <taxon>Bacillati</taxon>
        <taxon>Bacillota</taxon>
        <taxon>Clostridia</taxon>
        <taxon>Eubacteriales</taxon>
        <taxon>Oscillospiraceae</taxon>
        <taxon>Faecalibacterium</taxon>
    </lineage>
</organism>
<name>A0A9D2MFN1_9FIRM</name>
<dbReference type="Proteomes" id="UP000824211">
    <property type="component" value="Unassembled WGS sequence"/>
</dbReference>
<comment type="caution">
    <text evidence="1">The sequence shown here is derived from an EMBL/GenBank/DDBJ whole genome shotgun (WGS) entry which is preliminary data.</text>
</comment>
<accession>A0A9D2MFN1</accession>
<reference evidence="1" key="1">
    <citation type="journal article" date="2021" name="PeerJ">
        <title>Extensive microbial diversity within the chicken gut microbiome revealed by metagenomics and culture.</title>
        <authorList>
            <person name="Gilroy R."/>
            <person name="Ravi A."/>
            <person name="Getino M."/>
            <person name="Pursley I."/>
            <person name="Horton D.L."/>
            <person name="Alikhan N.F."/>
            <person name="Baker D."/>
            <person name="Gharbi K."/>
            <person name="Hall N."/>
            <person name="Watson M."/>
            <person name="Adriaenssens E.M."/>
            <person name="Foster-Nyarko E."/>
            <person name="Jarju S."/>
            <person name="Secka A."/>
            <person name="Antonio M."/>
            <person name="Oren A."/>
            <person name="Chaudhuri R.R."/>
            <person name="La Ragione R."/>
            <person name="Hildebrand F."/>
            <person name="Pallen M.J."/>
        </authorList>
    </citation>
    <scope>NUCLEOTIDE SEQUENCE</scope>
    <source>
        <strain evidence="1">ChiHjej9B8-13557</strain>
    </source>
</reference>
<gene>
    <name evidence="1" type="ORF">H9771_07820</name>
</gene>
<reference evidence="1" key="2">
    <citation type="submission" date="2021-04" db="EMBL/GenBank/DDBJ databases">
        <authorList>
            <person name="Gilroy R."/>
        </authorList>
    </citation>
    <scope>NUCLEOTIDE SEQUENCE</scope>
    <source>
        <strain evidence="1">ChiHjej9B8-13557</strain>
    </source>
</reference>
<evidence type="ECO:0008006" key="3">
    <source>
        <dbReference type="Google" id="ProtNLM"/>
    </source>
</evidence>
<evidence type="ECO:0000313" key="2">
    <source>
        <dbReference type="Proteomes" id="UP000824211"/>
    </source>
</evidence>
<evidence type="ECO:0000313" key="1">
    <source>
        <dbReference type="EMBL" id="HJB59542.1"/>
    </source>
</evidence>
<dbReference type="EMBL" id="DWXX01000141">
    <property type="protein sequence ID" value="HJB59542.1"/>
    <property type="molecule type" value="Genomic_DNA"/>
</dbReference>
<proteinExistence type="predicted"/>
<protein>
    <recommendedName>
        <fullName evidence="3">Tetratricopeptide repeat protein</fullName>
    </recommendedName>
</protein>
<dbReference type="AlphaFoldDB" id="A0A9D2MFN1"/>